<dbReference type="PROSITE" id="PS50930">
    <property type="entry name" value="HTH_LYTTR"/>
    <property type="match status" value="1"/>
</dbReference>
<evidence type="ECO:0000313" key="4">
    <source>
        <dbReference type="EMBL" id="MED4400007.1"/>
    </source>
</evidence>
<gene>
    <name evidence="4" type="ORF">P9271_01345</name>
</gene>
<feature type="domain" description="Response regulatory" evidence="2">
    <location>
        <begin position="4"/>
        <end position="118"/>
    </location>
</feature>
<dbReference type="InterPro" id="IPR011006">
    <property type="entry name" value="CheY-like_superfamily"/>
</dbReference>
<dbReference type="PANTHER" id="PTHR37299:SF1">
    <property type="entry name" value="STAGE 0 SPORULATION PROTEIN A HOMOLOG"/>
    <property type="match status" value="1"/>
</dbReference>
<evidence type="ECO:0000259" key="2">
    <source>
        <dbReference type="PROSITE" id="PS50110"/>
    </source>
</evidence>
<dbReference type="Proteomes" id="UP001342826">
    <property type="component" value="Unassembled WGS sequence"/>
</dbReference>
<dbReference type="InterPro" id="IPR001789">
    <property type="entry name" value="Sig_transdc_resp-reg_receiver"/>
</dbReference>
<organism evidence="4 5">
    <name type="scientific">Metabacillus fastidiosus</name>
    <dbReference type="NCBI Taxonomy" id="1458"/>
    <lineage>
        <taxon>Bacteria</taxon>
        <taxon>Bacillati</taxon>
        <taxon>Bacillota</taxon>
        <taxon>Bacilli</taxon>
        <taxon>Bacillales</taxon>
        <taxon>Bacillaceae</taxon>
        <taxon>Metabacillus</taxon>
    </lineage>
</organism>
<keyword evidence="1" id="KW-0597">Phosphoprotein</keyword>
<dbReference type="InterPro" id="IPR007492">
    <property type="entry name" value="LytTR_DNA-bd_dom"/>
</dbReference>
<dbReference type="Pfam" id="PF04397">
    <property type="entry name" value="LytTR"/>
    <property type="match status" value="1"/>
</dbReference>
<dbReference type="GeneID" id="301141143"/>
<feature type="modified residue" description="4-aspartylphosphate" evidence="1">
    <location>
        <position position="55"/>
    </location>
</feature>
<dbReference type="PROSITE" id="PS50110">
    <property type="entry name" value="RESPONSE_REGULATORY"/>
    <property type="match status" value="1"/>
</dbReference>
<protein>
    <submittedName>
        <fullName evidence="4">LytTR family DNA-binding domain-containing protein</fullName>
    </submittedName>
</protein>
<sequence length="247" mass="28065">MSIKVLLVDDDQSCIDTLKMNLSSFSFINIVGECNSAEAAIRFLRENEADLLFLDIEMDGISGLEFAKHLQTAYPQILIIFVTGHPGFAIEGYEAHPIDFLTKPINILRLEKSLTRVREVMSSRIAAKGKKIGIKIAGGIQIINVNDILYIEKQGRKISVVCHNNEIFHSNETMQNLEAVFSDFGFFRSHQSFLVPVQKIKAIYPDSFTRSYSIQLTNDEKILPLSRNKYNELKDLIEKQTKVISFF</sequence>
<dbReference type="EMBL" id="JARTFS010000001">
    <property type="protein sequence ID" value="MED4400007.1"/>
    <property type="molecule type" value="Genomic_DNA"/>
</dbReference>
<evidence type="ECO:0000256" key="1">
    <source>
        <dbReference type="PROSITE-ProRule" id="PRU00169"/>
    </source>
</evidence>
<keyword evidence="4" id="KW-0238">DNA-binding</keyword>
<proteinExistence type="predicted"/>
<dbReference type="GO" id="GO:0003677">
    <property type="term" value="F:DNA binding"/>
    <property type="evidence" value="ECO:0007669"/>
    <property type="project" value="UniProtKB-KW"/>
</dbReference>
<keyword evidence="5" id="KW-1185">Reference proteome</keyword>
<dbReference type="Pfam" id="PF00072">
    <property type="entry name" value="Response_reg"/>
    <property type="match status" value="1"/>
</dbReference>
<dbReference type="SUPFAM" id="SSF52172">
    <property type="entry name" value="CheY-like"/>
    <property type="match status" value="1"/>
</dbReference>
<dbReference type="SMART" id="SM00850">
    <property type="entry name" value="LytTR"/>
    <property type="match status" value="1"/>
</dbReference>
<dbReference type="RefSeq" id="WP_066229416.1">
    <property type="nucleotide sequence ID" value="NZ_JARTFQ010000005.1"/>
</dbReference>
<dbReference type="InterPro" id="IPR046947">
    <property type="entry name" value="LytR-like"/>
</dbReference>
<dbReference type="SMART" id="SM00448">
    <property type="entry name" value="REC"/>
    <property type="match status" value="1"/>
</dbReference>
<dbReference type="Gene3D" id="2.40.50.1020">
    <property type="entry name" value="LytTr DNA-binding domain"/>
    <property type="match status" value="1"/>
</dbReference>
<comment type="caution">
    <text evidence="4">The sequence shown here is derived from an EMBL/GenBank/DDBJ whole genome shotgun (WGS) entry which is preliminary data.</text>
</comment>
<evidence type="ECO:0000259" key="3">
    <source>
        <dbReference type="PROSITE" id="PS50930"/>
    </source>
</evidence>
<feature type="domain" description="HTH LytTR-type" evidence="3">
    <location>
        <begin position="132"/>
        <end position="239"/>
    </location>
</feature>
<dbReference type="Gene3D" id="3.40.50.2300">
    <property type="match status" value="1"/>
</dbReference>
<reference evidence="4 5" key="1">
    <citation type="submission" date="2023-03" db="EMBL/GenBank/DDBJ databases">
        <title>Bacillus Genome Sequencing.</title>
        <authorList>
            <person name="Dunlap C."/>
        </authorList>
    </citation>
    <scope>NUCLEOTIDE SEQUENCE [LARGE SCALE GENOMIC DNA]</scope>
    <source>
        <strain evidence="4 5">NRS-1717</strain>
    </source>
</reference>
<accession>A0ABU6NUG7</accession>
<name>A0ABU6NUG7_9BACI</name>
<dbReference type="PANTHER" id="PTHR37299">
    <property type="entry name" value="TRANSCRIPTIONAL REGULATOR-RELATED"/>
    <property type="match status" value="1"/>
</dbReference>
<evidence type="ECO:0000313" key="5">
    <source>
        <dbReference type="Proteomes" id="UP001342826"/>
    </source>
</evidence>